<feature type="transmembrane region" description="Helical" evidence="11">
    <location>
        <begin position="616"/>
        <end position="637"/>
    </location>
</feature>
<comment type="subcellular location">
    <subcellularLocation>
        <location evidence="1">Cell inner membrane</location>
        <topology evidence="1">Multi-pass membrane protein</topology>
    </subcellularLocation>
</comment>
<keyword evidence="7 11" id="KW-1133">Transmembrane helix</keyword>
<feature type="compositionally biased region" description="Basic and acidic residues" evidence="10">
    <location>
        <begin position="641"/>
        <end position="667"/>
    </location>
</feature>
<feature type="transmembrane region" description="Helical" evidence="11">
    <location>
        <begin position="352"/>
        <end position="374"/>
    </location>
</feature>
<dbReference type="GO" id="GO:0015232">
    <property type="term" value="F:heme transmembrane transporter activity"/>
    <property type="evidence" value="ECO:0007669"/>
    <property type="project" value="InterPro"/>
</dbReference>
<organism evidence="14 15">
    <name type="scientific">Bartonella tamiae Th239</name>
    <dbReference type="NCBI Taxonomy" id="1094558"/>
    <lineage>
        <taxon>Bacteria</taxon>
        <taxon>Pseudomonadati</taxon>
        <taxon>Pseudomonadota</taxon>
        <taxon>Alphaproteobacteria</taxon>
        <taxon>Hyphomicrobiales</taxon>
        <taxon>Bartonellaceae</taxon>
        <taxon>Bartonella</taxon>
    </lineage>
</organism>
<evidence type="ECO:0000256" key="10">
    <source>
        <dbReference type="SAM" id="MobiDB-lite"/>
    </source>
</evidence>
<evidence type="ECO:0000256" key="1">
    <source>
        <dbReference type="ARBA" id="ARBA00004429"/>
    </source>
</evidence>
<dbReference type="GO" id="GO:0020037">
    <property type="term" value="F:heme binding"/>
    <property type="evidence" value="ECO:0007669"/>
    <property type="project" value="InterPro"/>
</dbReference>
<keyword evidence="3" id="KW-1003">Cell membrane</keyword>
<dbReference type="EMBL" id="AIMB01000007">
    <property type="protein sequence ID" value="EJF90584.1"/>
    <property type="molecule type" value="Genomic_DNA"/>
</dbReference>
<dbReference type="GO" id="GO:0005886">
    <property type="term" value="C:plasma membrane"/>
    <property type="evidence" value="ECO:0007669"/>
    <property type="project" value="UniProtKB-SubCell"/>
</dbReference>
<dbReference type="eggNOG" id="COG1138">
    <property type="taxonomic scope" value="Bacteria"/>
</dbReference>
<feature type="transmembrane region" description="Helical" evidence="11">
    <location>
        <begin position="175"/>
        <end position="195"/>
    </location>
</feature>
<dbReference type="InterPro" id="IPR032523">
    <property type="entry name" value="CcmF_C"/>
</dbReference>
<evidence type="ECO:0000259" key="13">
    <source>
        <dbReference type="Pfam" id="PF16327"/>
    </source>
</evidence>
<feature type="transmembrane region" description="Helical" evidence="11">
    <location>
        <begin position="425"/>
        <end position="442"/>
    </location>
</feature>
<dbReference type="PANTHER" id="PTHR43653:SF1">
    <property type="entry name" value="CYTOCHROME C-TYPE BIOGENESIS PROTEIN CCMF"/>
    <property type="match status" value="1"/>
</dbReference>
<feature type="transmembrane region" description="Helical" evidence="11">
    <location>
        <begin position="394"/>
        <end position="413"/>
    </location>
</feature>
<comment type="caution">
    <text evidence="14">The sequence shown here is derived from an EMBL/GenBank/DDBJ whole genome shotgun (WGS) entry which is preliminary data.</text>
</comment>
<feature type="region of interest" description="Disordered" evidence="10">
    <location>
        <begin position="641"/>
        <end position="678"/>
    </location>
</feature>
<evidence type="ECO:0000313" key="15">
    <source>
        <dbReference type="Proteomes" id="UP000008952"/>
    </source>
</evidence>
<keyword evidence="15" id="KW-1185">Reference proteome</keyword>
<dbReference type="Pfam" id="PF01578">
    <property type="entry name" value="Cytochrom_C_asm"/>
    <property type="match status" value="1"/>
</dbReference>
<feature type="transmembrane region" description="Helical" evidence="11">
    <location>
        <begin position="491"/>
        <end position="516"/>
    </location>
</feature>
<dbReference type="HOGENOM" id="CLU_015041_3_0_5"/>
<sequence>MLVEFGSLALSAALAIAVFLAFFTAIGVFFEDRRLIGSAVPLTYLLFVLILVSFVVLVHAYIVSDFSVLNVVENSHSEKPLLYKITGVWGNHEGSMLLWVLIVSFFSTLVGFFGRELPARLKALILGCQAWVTSAFLLFILFTSNPFQRVDPPALQGNDLNPILQDIGLAIHPPLLYLGYVGFSVCFSFAIAALIDGRVDAAWARWVRPWTLVSWLFLTGGIMVGSYWAYYELGWGGYWFWDPVENASLMPWLAGTALLHSAIVLEKRGALKIWTLFLAILTFSLSLMGTFLVRSGILTSVHSFAVDPLRGRAILAILFFFIGAALFLFALRASSLKTGGFFRPMSREGLLVFNNLFLTTATATVFVGTLYPLLLETLTGQKISVGAPFFNLTFGPLMIPLLILVSFGPMIAWKRGDFFAVAEKLWFAFGLAFIMIGVVLYKTYLREILAALGIGLATFVFFGGITDLWYKSGLGSTSLRVRFKRLCGLPRSAYGTALAHMGLGVTLFGIIAVATFGQERILIMQTGDKIEIAERLVTLKGARNVNGPNYTETQFEFGIENGQRKVGDVMAAKRFYPSQKMPTTEAGIQSRGLSQLYIAPGDITDQGLILHIWWKPYVICIWLGAIMMMLGGCMSLSDRRQRVGAPRREKSQHEKTLKSMHNHEKTLSNKKSFAHTVP</sequence>
<evidence type="ECO:0000256" key="2">
    <source>
        <dbReference type="ARBA" id="ARBA00009186"/>
    </source>
</evidence>
<keyword evidence="8 11" id="KW-0472">Membrane</keyword>
<evidence type="ECO:0000259" key="12">
    <source>
        <dbReference type="Pfam" id="PF01578"/>
    </source>
</evidence>
<dbReference type="Pfam" id="PF16327">
    <property type="entry name" value="CcmF_C"/>
    <property type="match status" value="1"/>
</dbReference>
<dbReference type="OrthoDB" id="9761451at2"/>
<feature type="transmembrane region" description="Helical" evidence="11">
    <location>
        <begin position="42"/>
        <end position="62"/>
    </location>
</feature>
<feature type="transmembrane region" description="Helical" evidence="11">
    <location>
        <begin position="6"/>
        <end position="30"/>
    </location>
</feature>
<feature type="transmembrane region" description="Helical" evidence="11">
    <location>
        <begin position="448"/>
        <end position="470"/>
    </location>
</feature>
<dbReference type="PANTHER" id="PTHR43653">
    <property type="entry name" value="CYTOCHROME C ASSEMBLY PROTEIN-RELATED"/>
    <property type="match status" value="1"/>
</dbReference>
<dbReference type="NCBIfam" id="NF007691">
    <property type="entry name" value="PRK10369.1"/>
    <property type="match status" value="1"/>
</dbReference>
<feature type="transmembrane region" description="Helical" evidence="11">
    <location>
        <begin position="96"/>
        <end position="114"/>
    </location>
</feature>
<gene>
    <name evidence="14" type="ORF">ME5_00985</name>
</gene>
<reference evidence="14 15" key="1">
    <citation type="submission" date="2012-03" db="EMBL/GenBank/DDBJ databases">
        <title>The Genome Sequence of Bartonella tamiae Th239.</title>
        <authorList>
            <consortium name="The Broad Institute Genome Sequencing Platform"/>
            <consortium name="The Broad Institute Genome Sequencing Center for Infectious Disease"/>
            <person name="Feldgarden M."/>
            <person name="Kirby J."/>
            <person name="Kosoy M."/>
            <person name="Birtles R."/>
            <person name="Probert W.S."/>
            <person name="Chiaraviglio L."/>
            <person name="Young S.K."/>
            <person name="Zeng Q."/>
            <person name="Gargeya S."/>
            <person name="Fitzgerald M."/>
            <person name="Haas B."/>
            <person name="Abouelleil A."/>
            <person name="Alvarado L."/>
            <person name="Arachchi H.M."/>
            <person name="Berlin A."/>
            <person name="Chapman S.B."/>
            <person name="Gearin G."/>
            <person name="Goldberg J."/>
            <person name="Griggs A."/>
            <person name="Gujja S."/>
            <person name="Hansen M."/>
            <person name="Heiman D."/>
            <person name="Howarth C."/>
            <person name="Larimer J."/>
            <person name="Lui A."/>
            <person name="MacDonald P.J.P."/>
            <person name="McCowen C."/>
            <person name="Montmayeur A."/>
            <person name="Murphy C."/>
            <person name="Neiman D."/>
            <person name="Pearson M."/>
            <person name="Priest M."/>
            <person name="Roberts A."/>
            <person name="Saif S."/>
            <person name="Shea T."/>
            <person name="Sisk P."/>
            <person name="Stolte C."/>
            <person name="Sykes S."/>
            <person name="Wortman J."/>
            <person name="Nusbaum C."/>
            <person name="Birren B."/>
        </authorList>
    </citation>
    <scope>NUCLEOTIDE SEQUENCE [LARGE SCALE GENOMIC DNA]</scope>
    <source>
        <strain evidence="14 15">Th239</strain>
    </source>
</reference>
<evidence type="ECO:0000256" key="6">
    <source>
        <dbReference type="ARBA" id="ARBA00022748"/>
    </source>
</evidence>
<protein>
    <submittedName>
        <fullName evidence="14">Cytochrome c-type biogenesis protein CcmF</fullName>
    </submittedName>
</protein>
<keyword evidence="5 11" id="KW-0812">Transmembrane</keyword>
<feature type="transmembrane region" description="Helical" evidence="11">
    <location>
        <begin position="273"/>
        <end position="293"/>
    </location>
</feature>
<dbReference type="InterPro" id="IPR002541">
    <property type="entry name" value="Cyt_c_assembly"/>
</dbReference>
<dbReference type="PRINTS" id="PR01411">
    <property type="entry name" value="CCMFBIOGNSIS"/>
</dbReference>
<dbReference type="PRINTS" id="PR01410">
    <property type="entry name" value="CCBIOGENESIS"/>
</dbReference>
<evidence type="ECO:0000256" key="3">
    <source>
        <dbReference type="ARBA" id="ARBA00022475"/>
    </source>
</evidence>
<accession>J0R4J5</accession>
<proteinExistence type="inferred from homology"/>
<name>J0R4J5_9HYPH</name>
<evidence type="ECO:0000256" key="5">
    <source>
        <dbReference type="ARBA" id="ARBA00022692"/>
    </source>
</evidence>
<keyword evidence="6" id="KW-0201">Cytochrome c-type biogenesis</keyword>
<evidence type="ECO:0000256" key="9">
    <source>
        <dbReference type="ARBA" id="ARBA00037230"/>
    </source>
</evidence>
<dbReference type="Proteomes" id="UP000008952">
    <property type="component" value="Unassembled WGS sequence"/>
</dbReference>
<evidence type="ECO:0000313" key="14">
    <source>
        <dbReference type="EMBL" id="EJF90584.1"/>
    </source>
</evidence>
<dbReference type="PATRIC" id="fig|1094558.3.peg.1076"/>
<comment type="similarity">
    <text evidence="2">Belongs to the CcmF/CycK/Ccl1/NrfE/CcsA family.</text>
</comment>
<dbReference type="AlphaFoldDB" id="J0R4J5"/>
<evidence type="ECO:0000256" key="7">
    <source>
        <dbReference type="ARBA" id="ARBA00022989"/>
    </source>
</evidence>
<dbReference type="NCBIfam" id="TIGR00353">
    <property type="entry name" value="nrfE"/>
    <property type="match status" value="1"/>
</dbReference>
<evidence type="ECO:0000256" key="4">
    <source>
        <dbReference type="ARBA" id="ARBA00022519"/>
    </source>
</evidence>
<feature type="transmembrane region" description="Helical" evidence="11">
    <location>
        <begin position="207"/>
        <end position="229"/>
    </location>
</feature>
<dbReference type="InterPro" id="IPR003567">
    <property type="entry name" value="Cyt_c_biogenesis"/>
</dbReference>
<evidence type="ECO:0000256" key="8">
    <source>
        <dbReference type="ARBA" id="ARBA00023136"/>
    </source>
</evidence>
<feature type="transmembrane region" description="Helical" evidence="11">
    <location>
        <begin position="313"/>
        <end position="331"/>
    </location>
</feature>
<keyword evidence="4" id="KW-0997">Cell inner membrane</keyword>
<feature type="transmembrane region" description="Helical" evidence="11">
    <location>
        <begin position="121"/>
        <end position="142"/>
    </location>
</feature>
<feature type="domain" description="Cytochrome c assembly protein" evidence="12">
    <location>
        <begin position="89"/>
        <end position="295"/>
    </location>
</feature>
<feature type="domain" description="Cytochrome c-type biogenesis protein CcmF C-terminal" evidence="13">
    <location>
        <begin position="315"/>
        <end position="639"/>
    </location>
</feature>
<feature type="transmembrane region" description="Helical" evidence="11">
    <location>
        <begin position="249"/>
        <end position="266"/>
    </location>
</feature>
<dbReference type="InterPro" id="IPR003568">
    <property type="entry name" value="Cyt_c_biogenesis_CcmF"/>
</dbReference>
<dbReference type="GO" id="GO:0017004">
    <property type="term" value="P:cytochrome complex assembly"/>
    <property type="evidence" value="ECO:0007669"/>
    <property type="project" value="UniProtKB-KW"/>
</dbReference>
<dbReference type="RefSeq" id="WP_008039009.1">
    <property type="nucleotide sequence ID" value="NZ_JH725147.1"/>
</dbReference>
<comment type="function">
    <text evidence="9">Required for the biogenesis of c-type cytochromes. Possible subunit of a heme lyase.</text>
</comment>
<evidence type="ECO:0000256" key="11">
    <source>
        <dbReference type="SAM" id="Phobius"/>
    </source>
</evidence>
<dbReference type="STRING" id="1094558.ME5_00985"/>